<name>A0A0S7C3R2_9BACT</name>
<dbReference type="InterPro" id="IPR003594">
    <property type="entry name" value="HATPase_dom"/>
</dbReference>
<organism evidence="2">
    <name type="scientific">Lentimicrobium saccharophilum</name>
    <dbReference type="NCBI Taxonomy" id="1678841"/>
    <lineage>
        <taxon>Bacteria</taxon>
        <taxon>Pseudomonadati</taxon>
        <taxon>Bacteroidota</taxon>
        <taxon>Bacteroidia</taxon>
        <taxon>Bacteroidales</taxon>
        <taxon>Lentimicrobiaceae</taxon>
        <taxon>Lentimicrobium</taxon>
    </lineage>
</organism>
<dbReference type="Gene3D" id="3.30.565.10">
    <property type="entry name" value="Histidine kinase-like ATPase, C-terminal domain"/>
    <property type="match status" value="1"/>
</dbReference>
<reference evidence="2" key="1">
    <citation type="journal article" date="2015" name="Genome Announc.">
        <title>Draft Genome Sequence of Bacteroidales Strain TBC1, a Novel Isolate from a Methanogenic Wastewater Treatment System.</title>
        <authorList>
            <person name="Tourlousse D.M."/>
            <person name="Matsuura N."/>
            <person name="Sun L."/>
            <person name="Toyonaga M."/>
            <person name="Kuroda K."/>
            <person name="Ohashi A."/>
            <person name="Cruz R."/>
            <person name="Yamaguchi T."/>
            <person name="Sekiguchi Y."/>
        </authorList>
    </citation>
    <scope>NUCLEOTIDE SEQUENCE [LARGE SCALE GENOMIC DNA]</scope>
    <source>
        <strain evidence="2">TBC1</strain>
    </source>
</reference>
<dbReference type="STRING" id="1678841.TBC1_12644"/>
<dbReference type="PROSITE" id="PS50109">
    <property type="entry name" value="HIS_KIN"/>
    <property type="match status" value="1"/>
</dbReference>
<evidence type="ECO:0000313" key="2">
    <source>
        <dbReference type="EMBL" id="GAP44833.1"/>
    </source>
</evidence>
<dbReference type="Pfam" id="PF02518">
    <property type="entry name" value="HATPase_c"/>
    <property type="match status" value="1"/>
</dbReference>
<dbReference type="SUPFAM" id="SSF55874">
    <property type="entry name" value="ATPase domain of HSP90 chaperone/DNA topoisomerase II/histidine kinase"/>
    <property type="match status" value="1"/>
</dbReference>
<keyword evidence="3" id="KW-1185">Reference proteome</keyword>
<dbReference type="OrthoDB" id="9792686at2"/>
<dbReference type="GO" id="GO:0016301">
    <property type="term" value="F:kinase activity"/>
    <property type="evidence" value="ECO:0007669"/>
    <property type="project" value="UniProtKB-KW"/>
</dbReference>
<dbReference type="RefSeq" id="WP_062044715.1">
    <property type="nucleotide sequence ID" value="NZ_DF968183.1"/>
</dbReference>
<feature type="domain" description="Histidine kinase" evidence="1">
    <location>
        <begin position="164"/>
        <end position="372"/>
    </location>
</feature>
<dbReference type="EMBL" id="DF968183">
    <property type="protein sequence ID" value="GAP44833.1"/>
    <property type="molecule type" value="Genomic_DNA"/>
</dbReference>
<dbReference type="AlphaFoldDB" id="A0A0S7C3R2"/>
<dbReference type="Proteomes" id="UP000053091">
    <property type="component" value="Unassembled WGS sequence"/>
</dbReference>
<accession>A0A0S7C3R2</accession>
<sequence>MSNHINTLLADSKPDKKLLEDYKLISANSLAVSILNGIPTGTIILNPERELVFANNAFLKLYEIRDIRQFLGFRPGDLLGCQNLKTAKNGCGTSDKCKVCAALKSISSAIETGTGAEEGIFNTQNGMLNLQVDTEKITINDREFILMSLQDISSEKKRLLLERIFYHDILNTAHNISGMVELLASGDFEDSREEFLGMLLKSSSRLIDEINTHRLISYDQFIEQINPPETVNSMQFIDEMFAEFKPYTTGQYDLKLDKRSEDFNFSTQKVILKRVITNMIKNAFEAEDDHGPVTTGIIPLREKGAMLWVHNPSYMNEDVQLQIFNRSFSTKGNDRGLGTYSMKLLTEKYLKGKIYFTSTPSSGTTFMVEIPG</sequence>
<dbReference type="InterPro" id="IPR005467">
    <property type="entry name" value="His_kinase_dom"/>
</dbReference>
<proteinExistence type="predicted"/>
<evidence type="ECO:0000313" key="3">
    <source>
        <dbReference type="Proteomes" id="UP000053091"/>
    </source>
</evidence>
<dbReference type="InterPro" id="IPR036890">
    <property type="entry name" value="HATPase_C_sf"/>
</dbReference>
<dbReference type="PATRIC" id="fig|1678841.3.peg.3383"/>
<gene>
    <name evidence="2" type="ORF">TBC1_12644</name>
</gene>
<evidence type="ECO:0000259" key="1">
    <source>
        <dbReference type="PROSITE" id="PS50109"/>
    </source>
</evidence>
<keyword evidence="2" id="KW-0808">Transferase</keyword>
<protein>
    <submittedName>
        <fullName evidence="2">Histidine kinase</fullName>
    </submittedName>
</protein>
<keyword evidence="2" id="KW-0418">Kinase</keyword>